<dbReference type="Proteomes" id="UP001629214">
    <property type="component" value="Unassembled WGS sequence"/>
</dbReference>
<keyword evidence="2" id="KW-1185">Reference proteome</keyword>
<reference evidence="1 2" key="1">
    <citation type="journal article" date="2024" name="Chem. Sci.">
        <title>Discovery of megapolipeptins by genome mining of a Burkholderiales bacteria collection.</title>
        <authorList>
            <person name="Paulo B.S."/>
            <person name="Recchia M.J.J."/>
            <person name="Lee S."/>
            <person name="Fergusson C.H."/>
            <person name="Romanowski S.B."/>
            <person name="Hernandez A."/>
            <person name="Krull N."/>
            <person name="Liu D.Y."/>
            <person name="Cavanagh H."/>
            <person name="Bos A."/>
            <person name="Gray C.A."/>
            <person name="Murphy B.T."/>
            <person name="Linington R.G."/>
            <person name="Eustaquio A.S."/>
        </authorList>
    </citation>
    <scope>NUCLEOTIDE SEQUENCE [LARGE SCALE GENOMIC DNA]</scope>
    <source>
        <strain evidence="1 2">RL21-008-BIB-B</strain>
    </source>
</reference>
<name>A0ABW8Z8M9_9BURK</name>
<sequence length="112" mass="12196">MLLLIGCVFDAAVVMPSDGRLLFYCPVWISRCAASSTTYNDTALAGEAGDTGDEADKEMLAGGSAASVFFACLYFDSYLFFASVLFHPDRSVPEIVVSEKNTVKLFLRECEE</sequence>
<protein>
    <submittedName>
        <fullName evidence="1">Uncharacterized protein</fullName>
    </submittedName>
</protein>
<dbReference type="EMBL" id="JAQQFR010000008">
    <property type="protein sequence ID" value="MFL9879457.1"/>
    <property type="molecule type" value="Genomic_DNA"/>
</dbReference>
<comment type="caution">
    <text evidence="1">The sequence shown here is derived from an EMBL/GenBank/DDBJ whole genome shotgun (WGS) entry which is preliminary data.</text>
</comment>
<proteinExistence type="predicted"/>
<evidence type="ECO:0000313" key="2">
    <source>
        <dbReference type="Proteomes" id="UP001629214"/>
    </source>
</evidence>
<organism evidence="1 2">
    <name type="scientific">Herbaspirillum rhizosphaerae</name>
    <dbReference type="NCBI Taxonomy" id="346179"/>
    <lineage>
        <taxon>Bacteria</taxon>
        <taxon>Pseudomonadati</taxon>
        <taxon>Pseudomonadota</taxon>
        <taxon>Betaproteobacteria</taxon>
        <taxon>Burkholderiales</taxon>
        <taxon>Oxalobacteraceae</taxon>
        <taxon>Herbaspirillum</taxon>
    </lineage>
</organism>
<accession>A0ABW8Z8M9</accession>
<evidence type="ECO:0000313" key="1">
    <source>
        <dbReference type="EMBL" id="MFL9879457.1"/>
    </source>
</evidence>
<dbReference type="RefSeq" id="WP_408168457.1">
    <property type="nucleotide sequence ID" value="NZ_JAQQFR010000008.1"/>
</dbReference>
<gene>
    <name evidence="1" type="ORF">PQR63_13750</name>
</gene>